<dbReference type="EMBL" id="MU003771">
    <property type="protein sequence ID" value="KAF2724432.1"/>
    <property type="molecule type" value="Genomic_DNA"/>
</dbReference>
<dbReference type="Proteomes" id="UP000799441">
    <property type="component" value="Unassembled WGS sequence"/>
</dbReference>
<proteinExistence type="predicted"/>
<dbReference type="PANTHER" id="PTHR11695:SF647">
    <property type="entry name" value="ENOYL REDUCTASE (ER) DOMAIN-CONTAINING PROTEIN"/>
    <property type="match status" value="1"/>
</dbReference>
<dbReference type="OrthoDB" id="201656at2759"/>
<dbReference type="InterPro" id="IPR011032">
    <property type="entry name" value="GroES-like_sf"/>
</dbReference>
<dbReference type="GO" id="GO:0005739">
    <property type="term" value="C:mitochondrion"/>
    <property type="evidence" value="ECO:0007669"/>
    <property type="project" value="TreeGrafter"/>
</dbReference>
<dbReference type="Gene3D" id="3.40.50.720">
    <property type="entry name" value="NAD(P)-binding Rossmann-like Domain"/>
    <property type="match status" value="1"/>
</dbReference>
<dbReference type="CDD" id="cd08267">
    <property type="entry name" value="MDR1"/>
    <property type="match status" value="1"/>
</dbReference>
<name>A0A9P4QGQ1_9PEZI</name>
<dbReference type="Gene3D" id="3.90.180.10">
    <property type="entry name" value="Medium-chain alcohol dehydrogenases, catalytic domain"/>
    <property type="match status" value="1"/>
</dbReference>
<dbReference type="SUPFAM" id="SSF51735">
    <property type="entry name" value="NAD(P)-binding Rossmann-fold domains"/>
    <property type="match status" value="1"/>
</dbReference>
<evidence type="ECO:0000313" key="2">
    <source>
        <dbReference type="EMBL" id="KAF2724432.1"/>
    </source>
</evidence>
<dbReference type="SMART" id="SM00829">
    <property type="entry name" value="PKS_ER"/>
    <property type="match status" value="1"/>
</dbReference>
<dbReference type="AlphaFoldDB" id="A0A9P4QGQ1"/>
<dbReference type="InterPro" id="IPR050700">
    <property type="entry name" value="YIM1/Zinc_Alcohol_DH_Fams"/>
</dbReference>
<dbReference type="Pfam" id="PF13602">
    <property type="entry name" value="ADH_zinc_N_2"/>
    <property type="match status" value="1"/>
</dbReference>
<gene>
    <name evidence="2" type="ORF">K431DRAFT_281860</name>
</gene>
<dbReference type="SUPFAM" id="SSF50129">
    <property type="entry name" value="GroES-like"/>
    <property type="match status" value="1"/>
</dbReference>
<dbReference type="InterPro" id="IPR020843">
    <property type="entry name" value="ER"/>
</dbReference>
<feature type="domain" description="Enoyl reductase (ER)" evidence="1">
    <location>
        <begin position="17"/>
        <end position="340"/>
    </location>
</feature>
<organism evidence="2 3">
    <name type="scientific">Polychaeton citri CBS 116435</name>
    <dbReference type="NCBI Taxonomy" id="1314669"/>
    <lineage>
        <taxon>Eukaryota</taxon>
        <taxon>Fungi</taxon>
        <taxon>Dikarya</taxon>
        <taxon>Ascomycota</taxon>
        <taxon>Pezizomycotina</taxon>
        <taxon>Dothideomycetes</taxon>
        <taxon>Dothideomycetidae</taxon>
        <taxon>Capnodiales</taxon>
        <taxon>Capnodiaceae</taxon>
        <taxon>Polychaeton</taxon>
    </lineage>
</organism>
<protein>
    <submittedName>
        <fullName evidence="2">Alcohol dehydrogenase</fullName>
    </submittedName>
</protein>
<dbReference type="Pfam" id="PF08240">
    <property type="entry name" value="ADH_N"/>
    <property type="match status" value="1"/>
</dbReference>
<evidence type="ECO:0000313" key="3">
    <source>
        <dbReference type="Proteomes" id="UP000799441"/>
    </source>
</evidence>
<sequence length="344" mass="37539">MAANTQQVRAWTYTHSGYPQSLQFSTVSAPTLEDVNPNHILVKIHAAALNPVDIQMMNLPIWSIPVHTFNGPKVSSSDFSGTVLAAGQRTGFKQGDEVFGVTMSPFKECGGTLSEIAHLDLANTTVAKKPKGWSFEQAAGLGIVWLTARTCVELCAPYVDPTPSKKIAMLGGSSAAGIYTIMIAKQRGWKVITTCSGRNADFVTQTLGADEVVDYTKENVRSNLTAFKPDAVIDCVGGVEAIGLSKRYVTIVGDKTSRTSMGGSFTYLYSPRQWLRWAFGRLGLCERYDCIVLDQNREYLEEATKLGPDQIFIDSTFAFEDAKQAFERLNTGRARGKVIVQVAV</sequence>
<evidence type="ECO:0000259" key="1">
    <source>
        <dbReference type="SMART" id="SM00829"/>
    </source>
</evidence>
<reference evidence="2" key="1">
    <citation type="journal article" date="2020" name="Stud. Mycol.">
        <title>101 Dothideomycetes genomes: a test case for predicting lifestyles and emergence of pathogens.</title>
        <authorList>
            <person name="Haridas S."/>
            <person name="Albert R."/>
            <person name="Binder M."/>
            <person name="Bloem J."/>
            <person name="Labutti K."/>
            <person name="Salamov A."/>
            <person name="Andreopoulos B."/>
            <person name="Baker S."/>
            <person name="Barry K."/>
            <person name="Bills G."/>
            <person name="Bluhm B."/>
            <person name="Cannon C."/>
            <person name="Castanera R."/>
            <person name="Culley D."/>
            <person name="Daum C."/>
            <person name="Ezra D."/>
            <person name="Gonzalez J."/>
            <person name="Henrissat B."/>
            <person name="Kuo A."/>
            <person name="Liang C."/>
            <person name="Lipzen A."/>
            <person name="Lutzoni F."/>
            <person name="Magnuson J."/>
            <person name="Mondo S."/>
            <person name="Nolan M."/>
            <person name="Ohm R."/>
            <person name="Pangilinan J."/>
            <person name="Park H.-J."/>
            <person name="Ramirez L."/>
            <person name="Alfaro M."/>
            <person name="Sun H."/>
            <person name="Tritt A."/>
            <person name="Yoshinaga Y."/>
            <person name="Zwiers L.-H."/>
            <person name="Turgeon B."/>
            <person name="Goodwin S."/>
            <person name="Spatafora J."/>
            <person name="Crous P."/>
            <person name="Grigoriev I."/>
        </authorList>
    </citation>
    <scope>NUCLEOTIDE SEQUENCE</scope>
    <source>
        <strain evidence="2">CBS 116435</strain>
    </source>
</reference>
<dbReference type="PANTHER" id="PTHR11695">
    <property type="entry name" value="ALCOHOL DEHYDROGENASE RELATED"/>
    <property type="match status" value="1"/>
</dbReference>
<comment type="caution">
    <text evidence="2">The sequence shown here is derived from an EMBL/GenBank/DDBJ whole genome shotgun (WGS) entry which is preliminary data.</text>
</comment>
<dbReference type="InterPro" id="IPR013154">
    <property type="entry name" value="ADH-like_N"/>
</dbReference>
<dbReference type="InterPro" id="IPR036291">
    <property type="entry name" value="NAD(P)-bd_dom_sf"/>
</dbReference>
<accession>A0A9P4QGQ1</accession>
<dbReference type="GO" id="GO:0016491">
    <property type="term" value="F:oxidoreductase activity"/>
    <property type="evidence" value="ECO:0007669"/>
    <property type="project" value="InterPro"/>
</dbReference>
<keyword evidence="3" id="KW-1185">Reference proteome</keyword>